<gene>
    <name evidence="1" type="ORF">FF36_04616</name>
</gene>
<dbReference type="SUPFAM" id="SSF53335">
    <property type="entry name" value="S-adenosyl-L-methionine-dependent methyltransferases"/>
    <property type="match status" value="1"/>
</dbReference>
<dbReference type="InterPro" id="IPR006764">
    <property type="entry name" value="SAM_dep_MeTrfase_SAV2177_type"/>
</dbReference>
<keyword evidence="2" id="KW-1185">Reference proteome</keyword>
<dbReference type="Pfam" id="PF04672">
    <property type="entry name" value="Methyltransf_19"/>
    <property type="match status" value="1"/>
</dbReference>
<evidence type="ECO:0000313" key="1">
    <source>
        <dbReference type="EMBL" id="KJE21111.1"/>
    </source>
</evidence>
<keyword evidence="1" id="KW-0489">Methyltransferase</keyword>
<dbReference type="PIRSF" id="PIRSF017393">
    <property type="entry name" value="MTase_SAV2177"/>
    <property type="match status" value="1"/>
</dbReference>
<name>A0A0D8BA93_9ACTN</name>
<dbReference type="GO" id="GO:0032259">
    <property type="term" value="P:methylation"/>
    <property type="evidence" value="ECO:0007669"/>
    <property type="project" value="UniProtKB-KW"/>
</dbReference>
<sequence length="277" mass="29794">MTDPGTVFSVSGAVSPTDLAVDQAHSARMYDCLLGGKDNFPADREAVEAAVAAFPHLPSAARQNRSFLHRAARLVAEFGVRQFLDVGTGIPTSPNLHEVVQAAAPESRVVYVDNDPIVLVHARALLTGSPQGRIAYLDADLRDVDRILTAPELIDTLDLTQPVALSLIAILHFVGDDDDPYGIVRRLVERLPSGSHLTISHVASDLNPDVERAAEVYRQRGVDIHARSHADIKRFFDGLELVGPGLVPVQRWLPDDPGFAAVPDAQVGTYGAVAVKP</sequence>
<comment type="caution">
    <text evidence="1">The sequence shown here is derived from an EMBL/GenBank/DDBJ whole genome shotgun (WGS) entry which is preliminary data.</text>
</comment>
<evidence type="ECO:0000313" key="2">
    <source>
        <dbReference type="Proteomes" id="UP000032545"/>
    </source>
</evidence>
<reference evidence="1 2" key="2">
    <citation type="journal article" date="2016" name="Genome Announc.">
        <title>Permanent Draft Genome Sequences for Two Variants of Frankia sp. Strain CpI1, the First Frankia Strain Isolated from Root Nodules of Comptonia peregrina.</title>
        <authorList>
            <person name="Oshone R."/>
            <person name="Hurst S.G.IV."/>
            <person name="Abebe-Akele F."/>
            <person name="Simpson S."/>
            <person name="Morris K."/>
            <person name="Thomas W.K."/>
            <person name="Tisa L.S."/>
        </authorList>
    </citation>
    <scope>NUCLEOTIDE SEQUENCE [LARGE SCALE GENOMIC DNA]</scope>
    <source>
        <strain evidence="2">CpI1-S</strain>
    </source>
</reference>
<dbReference type="PATRIC" id="fig|1502723.3.peg.4564"/>
<reference evidence="2" key="1">
    <citation type="submission" date="2015-02" db="EMBL/GenBank/DDBJ databases">
        <title>Draft Genome of Frankia sp. CpI1-S.</title>
        <authorList>
            <person name="Oshone R.T."/>
            <person name="Ngom M."/>
            <person name="Ghodhbane-Gtari F."/>
            <person name="Gtari M."/>
            <person name="Morris K."/>
            <person name="Thomas K."/>
            <person name="Sen A."/>
            <person name="Tisa L.S."/>
        </authorList>
    </citation>
    <scope>NUCLEOTIDE SEQUENCE [LARGE SCALE GENOMIC DNA]</scope>
    <source>
        <strain evidence="2">CpI1-S</strain>
    </source>
</reference>
<dbReference type="GO" id="GO:0008168">
    <property type="term" value="F:methyltransferase activity"/>
    <property type="evidence" value="ECO:0007669"/>
    <property type="project" value="UniProtKB-KW"/>
</dbReference>
<dbReference type="EMBL" id="JYFN01000044">
    <property type="protein sequence ID" value="KJE21111.1"/>
    <property type="molecule type" value="Genomic_DNA"/>
</dbReference>
<dbReference type="Gene3D" id="3.40.50.150">
    <property type="entry name" value="Vaccinia Virus protein VP39"/>
    <property type="match status" value="1"/>
</dbReference>
<dbReference type="AlphaFoldDB" id="A0A0D8BA93"/>
<keyword evidence="1" id="KW-0808">Transferase</keyword>
<dbReference type="Proteomes" id="UP000032545">
    <property type="component" value="Unassembled WGS sequence"/>
</dbReference>
<organism evidence="1 2">
    <name type="scientific">Frankia torreyi</name>
    <dbReference type="NCBI Taxonomy" id="1856"/>
    <lineage>
        <taxon>Bacteria</taxon>
        <taxon>Bacillati</taxon>
        <taxon>Actinomycetota</taxon>
        <taxon>Actinomycetes</taxon>
        <taxon>Frankiales</taxon>
        <taxon>Frankiaceae</taxon>
        <taxon>Frankia</taxon>
    </lineage>
</organism>
<accession>A0A0D8BA93</accession>
<proteinExistence type="predicted"/>
<protein>
    <submittedName>
        <fullName evidence="1">S-adenosyl methyltransferase</fullName>
    </submittedName>
</protein>
<dbReference type="InterPro" id="IPR029063">
    <property type="entry name" value="SAM-dependent_MTases_sf"/>
</dbReference>